<dbReference type="InterPro" id="IPR031127">
    <property type="entry name" value="E3_UB_ligase_RBR"/>
</dbReference>
<evidence type="ECO:0000256" key="7">
    <source>
        <dbReference type="SAM" id="MobiDB-lite"/>
    </source>
</evidence>
<feature type="region of interest" description="Disordered" evidence="7">
    <location>
        <begin position="244"/>
        <end position="299"/>
    </location>
</feature>
<dbReference type="SUPFAM" id="SSF57850">
    <property type="entry name" value="RING/U-box"/>
    <property type="match status" value="1"/>
</dbReference>
<accession>A0AB34KU96</accession>
<keyword evidence="5" id="KW-0833">Ubl conjugation pathway</keyword>
<keyword evidence="3" id="KW-0677">Repeat</keyword>
<dbReference type="PROSITE" id="PS51873">
    <property type="entry name" value="TRIAD"/>
    <property type="match status" value="1"/>
</dbReference>
<comment type="caution">
    <text evidence="9">The sequence shown here is derived from an EMBL/GenBank/DDBJ whole genome shotgun (WGS) entry which is preliminary data.</text>
</comment>
<dbReference type="GO" id="GO:0016567">
    <property type="term" value="P:protein ubiquitination"/>
    <property type="evidence" value="ECO:0007669"/>
    <property type="project" value="InterPro"/>
</dbReference>
<feature type="domain" description="RING-type" evidence="8">
    <location>
        <begin position="3"/>
        <end position="213"/>
    </location>
</feature>
<dbReference type="GeneID" id="96005416"/>
<keyword evidence="1" id="KW-0808">Transferase</keyword>
<dbReference type="CDD" id="cd20335">
    <property type="entry name" value="BRcat_RBR"/>
    <property type="match status" value="1"/>
</dbReference>
<keyword evidence="6" id="KW-0862">Zinc</keyword>
<feature type="compositionally biased region" description="Basic and acidic residues" evidence="7">
    <location>
        <begin position="287"/>
        <end position="299"/>
    </location>
</feature>
<evidence type="ECO:0000313" key="9">
    <source>
        <dbReference type="EMBL" id="KAL1587362.1"/>
    </source>
</evidence>
<evidence type="ECO:0000259" key="8">
    <source>
        <dbReference type="PROSITE" id="PS51873"/>
    </source>
</evidence>
<dbReference type="GO" id="GO:0004842">
    <property type="term" value="F:ubiquitin-protein transferase activity"/>
    <property type="evidence" value="ECO:0007669"/>
    <property type="project" value="InterPro"/>
</dbReference>
<evidence type="ECO:0000313" key="10">
    <source>
        <dbReference type="Proteomes" id="UP000803884"/>
    </source>
</evidence>
<evidence type="ECO:0000256" key="5">
    <source>
        <dbReference type="ARBA" id="ARBA00022786"/>
    </source>
</evidence>
<name>A0AB34KU96_9PEZI</name>
<evidence type="ECO:0000256" key="1">
    <source>
        <dbReference type="ARBA" id="ARBA00022679"/>
    </source>
</evidence>
<keyword evidence="10" id="KW-1185">Reference proteome</keyword>
<proteinExistence type="predicted"/>
<evidence type="ECO:0000256" key="6">
    <source>
        <dbReference type="ARBA" id="ARBA00022833"/>
    </source>
</evidence>
<protein>
    <recommendedName>
        <fullName evidence="8">RING-type domain-containing protein</fullName>
    </recommendedName>
</protein>
<dbReference type="EMBL" id="JAAQHG020000010">
    <property type="protein sequence ID" value="KAL1587362.1"/>
    <property type="molecule type" value="Genomic_DNA"/>
</dbReference>
<dbReference type="InterPro" id="IPR044066">
    <property type="entry name" value="TRIAD_supradom"/>
</dbReference>
<feature type="region of interest" description="Disordered" evidence="7">
    <location>
        <begin position="220"/>
        <end position="239"/>
    </location>
</feature>
<dbReference type="GO" id="GO:0008270">
    <property type="term" value="F:zinc ion binding"/>
    <property type="evidence" value="ECO:0007669"/>
    <property type="project" value="UniProtKB-KW"/>
</dbReference>
<evidence type="ECO:0000256" key="4">
    <source>
        <dbReference type="ARBA" id="ARBA00022771"/>
    </source>
</evidence>
<evidence type="ECO:0000256" key="2">
    <source>
        <dbReference type="ARBA" id="ARBA00022723"/>
    </source>
</evidence>
<dbReference type="PANTHER" id="PTHR11685">
    <property type="entry name" value="RBR FAMILY RING FINGER AND IBR DOMAIN-CONTAINING"/>
    <property type="match status" value="1"/>
</dbReference>
<keyword evidence="2" id="KW-0479">Metal-binding</keyword>
<evidence type="ECO:0000256" key="3">
    <source>
        <dbReference type="ARBA" id="ARBA00022737"/>
    </source>
</evidence>
<feature type="compositionally biased region" description="Basic and acidic residues" evidence="7">
    <location>
        <begin position="225"/>
        <end position="239"/>
    </location>
</feature>
<dbReference type="RefSeq" id="XP_069230467.1">
    <property type="nucleotide sequence ID" value="XM_069372578.1"/>
</dbReference>
<dbReference type="AlphaFoldDB" id="A0AB34KU96"/>
<keyword evidence="4" id="KW-0863">Zinc-finger</keyword>
<sequence length="299" mass="33616">MKNCKNCNICASDVSSLKVSPKGHESKHKSDDERACGECWEAWLSQQVEEKHPHEIECLFCKATISIDELAKLARVGTAYRYAEKLKTGIVCMARCTSLHQPFDREKDGRVFTCGSCGFEVCVDCDRPEHIDESCENYHARQTELHATAERQTRDLFKFCPSCDVTIETEKCGFTQCRCGYRFCSRCMIPWVGEGSAYMLGKEAHGEGCLYRARNKQSKHGLGHRLKDPEDVQERNDARDAANKLKREAKKADLGESLQAKPGKKVKTEPVKAEGDLSTPVKLESSIVKKEPGVKTEDE</sequence>
<gene>
    <name evidence="9" type="ORF">WHR41_03972</name>
</gene>
<dbReference type="Proteomes" id="UP000803884">
    <property type="component" value="Unassembled WGS sequence"/>
</dbReference>
<reference evidence="9 10" key="1">
    <citation type="journal article" date="2020" name="Microbiol. Resour. Announc.">
        <title>Draft Genome Sequence of a Cladosporium Species Isolated from the Mesophotic Ascidian Didemnum maculosum.</title>
        <authorList>
            <person name="Gioti A."/>
            <person name="Siaperas R."/>
            <person name="Nikolaivits E."/>
            <person name="Le Goff G."/>
            <person name="Ouazzani J."/>
            <person name="Kotoulas G."/>
            <person name="Topakas E."/>
        </authorList>
    </citation>
    <scope>NUCLEOTIDE SEQUENCE [LARGE SCALE GENOMIC DNA]</scope>
    <source>
        <strain evidence="9 10">TM138-S3</strain>
    </source>
</reference>
<organism evidence="9 10">
    <name type="scientific">Cladosporium halotolerans</name>
    <dbReference type="NCBI Taxonomy" id="1052096"/>
    <lineage>
        <taxon>Eukaryota</taxon>
        <taxon>Fungi</taxon>
        <taxon>Dikarya</taxon>
        <taxon>Ascomycota</taxon>
        <taxon>Pezizomycotina</taxon>
        <taxon>Dothideomycetes</taxon>
        <taxon>Dothideomycetidae</taxon>
        <taxon>Cladosporiales</taxon>
        <taxon>Cladosporiaceae</taxon>
        <taxon>Cladosporium</taxon>
    </lineage>
</organism>
<feature type="compositionally biased region" description="Basic and acidic residues" evidence="7">
    <location>
        <begin position="266"/>
        <end position="275"/>
    </location>
</feature>
<feature type="compositionally biased region" description="Basic and acidic residues" evidence="7">
    <location>
        <begin position="244"/>
        <end position="254"/>
    </location>
</feature>